<proteinExistence type="predicted"/>
<sequence length="986" mass="113755">MGVRRDQGTRRMGKHNGTQTNKTDTKVLFKKSNITIRTHSRTCSDASQMTRSGIMQIKKTISRTNDYYREGDKVKRDLSVETGFCILRRYYKSKHKRDKCSIQPSTAKSKCSTVADTEMDSVDEFKPDASACGDSRSKFKMVNQVNPPNIDITSMMIDNLKSLLNDWIKKHVLEDMETKKKLIDVLDSILNSLEGNISSERSSCSTYILERNGEGYKVRNKKTATNSITCQYCKQKQTSLITNRSSSVLFRKYSRFTIPFPYRHLRIISTLSIPRNLNRKEKVKKKDMVYKIKKVPKKNLVLSSSKKEKKVVLNVSSGEDPPASKKSMVKCSRKHEKKTQMKKRGVIFVPQMYYKSTTEYTSTTEVEDANNKTEEKKQIHLDTMPSLVKSIYADDPANVTSTDEVHPTQQNRNDNFTMTEPFRPSIQVGHSVSNVQFHEAKYECCKGNVKTSKTVQQRYENHSNFGYINQRLEFPNIGIPKQQVSKHSKKKTKPKSRLRKKYIKVSRRRRSPWFKYENMKYRHFTYLYRKNSKYMRENEFLNHFRNIFKYFANYEGKRNIKLEIHCNVYPLFDDEEKQSNVDTGEFQNHELQMTPVNECITETPKVDNAIEYNNKSEQSAKRSDLNPEIIPLLDGSVSQAKYIFKSDNSTSKSEDTMKYAEIIDQGTVMTGLEVSKELEELKIAIRELSATAEKIVSEHLKRKSVEKPPKDLPNIAAKTKSILENTNEKLIKRSTLSKGIQISNTVAKGQLLSGIKLSKEPKRVEEFTNRLKKRSSSYHVIDSESILKVTDMTSAVMNQKLTEPKLKKSQSLLQLTTEANKQRLIAFFCDGSRKNDKMIYSLTGKQSRCRRLSPKDSCPFEQCKQRNSPPYSENKIFIPVKVSRDSYPGCNHEYCSSVYIDVAKPTITVKKRGGIPYWEGCLYCILLWIPLIVILYFFYDYVIKDSNTKPSNSTTTTKPKALFLDAQARNESQPSHLLLKLSDFGF</sequence>
<gene>
    <name evidence="3" type="ORF">ABMA28_010509</name>
</gene>
<feature type="transmembrane region" description="Helical" evidence="2">
    <location>
        <begin position="917"/>
        <end position="939"/>
    </location>
</feature>
<feature type="region of interest" description="Disordered" evidence="1">
    <location>
        <begin position="1"/>
        <end position="24"/>
    </location>
</feature>
<dbReference type="Proteomes" id="UP001549921">
    <property type="component" value="Unassembled WGS sequence"/>
</dbReference>
<keyword evidence="2" id="KW-0472">Membrane</keyword>
<reference evidence="3 4" key="1">
    <citation type="submission" date="2024-06" db="EMBL/GenBank/DDBJ databases">
        <title>A chromosome-level genome assembly of beet webworm, Loxostege sticticalis.</title>
        <authorList>
            <person name="Zhang Y."/>
        </authorList>
    </citation>
    <scope>NUCLEOTIDE SEQUENCE [LARGE SCALE GENOMIC DNA]</scope>
    <source>
        <strain evidence="3">AQ028</strain>
        <tissue evidence="3">Male pupae</tissue>
    </source>
</reference>
<evidence type="ECO:0000313" key="3">
    <source>
        <dbReference type="EMBL" id="KAL0810360.1"/>
    </source>
</evidence>
<accession>A0ABD0S8G0</accession>
<evidence type="ECO:0000256" key="1">
    <source>
        <dbReference type="SAM" id="MobiDB-lite"/>
    </source>
</evidence>
<dbReference type="EMBL" id="JBEDNZ010000026">
    <property type="protein sequence ID" value="KAL0810360.1"/>
    <property type="molecule type" value="Genomic_DNA"/>
</dbReference>
<evidence type="ECO:0000256" key="2">
    <source>
        <dbReference type="SAM" id="Phobius"/>
    </source>
</evidence>
<comment type="caution">
    <text evidence="3">The sequence shown here is derived from an EMBL/GenBank/DDBJ whole genome shotgun (WGS) entry which is preliminary data.</text>
</comment>
<name>A0ABD0S8G0_LOXSC</name>
<dbReference type="AlphaFoldDB" id="A0ABD0S8G0"/>
<evidence type="ECO:0000313" key="4">
    <source>
        <dbReference type="Proteomes" id="UP001549921"/>
    </source>
</evidence>
<keyword evidence="2" id="KW-0812">Transmembrane</keyword>
<organism evidence="3 4">
    <name type="scientific">Loxostege sticticalis</name>
    <name type="common">Beet webworm moth</name>
    <dbReference type="NCBI Taxonomy" id="481309"/>
    <lineage>
        <taxon>Eukaryota</taxon>
        <taxon>Metazoa</taxon>
        <taxon>Ecdysozoa</taxon>
        <taxon>Arthropoda</taxon>
        <taxon>Hexapoda</taxon>
        <taxon>Insecta</taxon>
        <taxon>Pterygota</taxon>
        <taxon>Neoptera</taxon>
        <taxon>Endopterygota</taxon>
        <taxon>Lepidoptera</taxon>
        <taxon>Glossata</taxon>
        <taxon>Ditrysia</taxon>
        <taxon>Pyraloidea</taxon>
        <taxon>Crambidae</taxon>
        <taxon>Pyraustinae</taxon>
        <taxon>Loxostege</taxon>
    </lineage>
</organism>
<protein>
    <submittedName>
        <fullName evidence="3">Uncharacterized protein</fullName>
    </submittedName>
</protein>
<keyword evidence="2" id="KW-1133">Transmembrane helix</keyword>